<dbReference type="GO" id="GO:0009399">
    <property type="term" value="P:nitrogen fixation"/>
    <property type="evidence" value="ECO:0007669"/>
    <property type="project" value="InterPro"/>
</dbReference>
<dbReference type="Pfam" id="PF04891">
    <property type="entry name" value="NifQ"/>
    <property type="match status" value="1"/>
</dbReference>
<dbReference type="RefSeq" id="WP_003300725.1">
    <property type="nucleotide sequence ID" value="NZ_AOBS01000050.1"/>
</dbReference>
<dbReference type="EMBL" id="AOBS01000050">
    <property type="protein sequence ID" value="EME00107.1"/>
    <property type="molecule type" value="Genomic_DNA"/>
</dbReference>
<evidence type="ECO:0000313" key="1">
    <source>
        <dbReference type="EMBL" id="EME00107.1"/>
    </source>
</evidence>
<sequence>MNSENPEPCRRDEPNEQLPRLLHTAITATCLKAEQGELPLFAWTLGLPREEHRRMHLHCLPSQPLPDSIERHYPHLANDPPPGFAPMLHLLQDARPANPDARSDWLARCLAIACCDESPLWQTLGMDEPQQVDLLMAHYFPRLPTPASHAFEDWQQLLAHLLQRSLTEHGRHDTA</sequence>
<dbReference type="Proteomes" id="UP000011700">
    <property type="component" value="Unassembled WGS sequence"/>
</dbReference>
<dbReference type="GO" id="GO:0030151">
    <property type="term" value="F:molybdenum ion binding"/>
    <property type="evidence" value="ECO:0007669"/>
    <property type="project" value="InterPro"/>
</dbReference>
<proteinExistence type="predicted"/>
<organism evidence="1 2">
    <name type="scientific">Stutzerimonas stutzeri NF13</name>
    <dbReference type="NCBI Taxonomy" id="1212548"/>
    <lineage>
        <taxon>Bacteria</taxon>
        <taxon>Pseudomonadati</taxon>
        <taxon>Pseudomonadota</taxon>
        <taxon>Gammaproteobacteria</taxon>
        <taxon>Pseudomonadales</taxon>
        <taxon>Pseudomonadaceae</taxon>
        <taxon>Stutzerimonas</taxon>
    </lineage>
</organism>
<dbReference type="AlphaFoldDB" id="M2V2S0"/>
<accession>M2V2S0</accession>
<dbReference type="eggNOG" id="ENOG503337W">
    <property type="taxonomic scope" value="Bacteria"/>
</dbReference>
<reference evidence="1 2" key="1">
    <citation type="journal article" date="2013" name="Genome Announc.">
        <title>Draft Genome of Pseudomonas stutzeri Strain NF13, a Nitrogen Fixer Isolated from the Galapagos Rift Hydrothermal Vent.</title>
        <authorList>
            <person name="Pena A."/>
            <person name="Busquets A."/>
            <person name="Gomila M."/>
            <person name="Mayol J."/>
            <person name="Bosch R."/>
            <person name="Nogales B."/>
            <person name="Garcia-Valdes E."/>
            <person name="Bennasar A."/>
            <person name="Lalucat J."/>
        </authorList>
    </citation>
    <scope>NUCLEOTIDE SEQUENCE [LARGE SCALE GENOMIC DNA]</scope>
    <source>
        <strain evidence="1 2">NF13</strain>
    </source>
</reference>
<dbReference type="InterPro" id="IPR006975">
    <property type="entry name" value="NifQ"/>
</dbReference>
<evidence type="ECO:0000313" key="2">
    <source>
        <dbReference type="Proteomes" id="UP000011700"/>
    </source>
</evidence>
<protein>
    <submittedName>
        <fullName evidence="1">NifQ family protein</fullName>
    </submittedName>
</protein>
<dbReference type="PATRIC" id="fig|1212548.4.peg.2144"/>
<comment type="caution">
    <text evidence="1">The sequence shown here is derived from an EMBL/GenBank/DDBJ whole genome shotgun (WGS) entry which is preliminary data.</text>
</comment>
<gene>
    <name evidence="1" type="ORF">B381_10978</name>
</gene>
<name>M2V2S0_STUST</name>